<keyword evidence="1" id="KW-0479">Metal-binding</keyword>
<feature type="domain" description="Cupin type-2" evidence="2">
    <location>
        <begin position="32"/>
        <end position="100"/>
    </location>
</feature>
<dbReference type="OrthoDB" id="6311549at2"/>
<organism evidence="3 4">
    <name type="scientific">Clostridium magnum DSM 2767</name>
    <dbReference type="NCBI Taxonomy" id="1121326"/>
    <lineage>
        <taxon>Bacteria</taxon>
        <taxon>Bacillati</taxon>
        <taxon>Bacillota</taxon>
        <taxon>Clostridia</taxon>
        <taxon>Eubacteriales</taxon>
        <taxon>Clostridiaceae</taxon>
        <taxon>Clostridium</taxon>
    </lineage>
</organism>
<sequence length="117" mass="13033">MRIEKIADKMVYLDNTFTKRVLFNEEKVLAFVLNLKSGQELPPHQHEESDLVLHVIAGKGELTIDGKVNSIEVGDAIHCAGEEMFSLKNNGNENMSCFVVIAPRPSPKAYADEFGDK</sequence>
<dbReference type="SUPFAM" id="SSF51182">
    <property type="entry name" value="RmlC-like cupins"/>
    <property type="match status" value="1"/>
</dbReference>
<evidence type="ECO:0000259" key="2">
    <source>
        <dbReference type="Pfam" id="PF07883"/>
    </source>
</evidence>
<accession>A0A168DZM7</accession>
<evidence type="ECO:0000313" key="3">
    <source>
        <dbReference type="EMBL" id="KZL93483.1"/>
    </source>
</evidence>
<gene>
    <name evidence="3" type="ORF">CLMAG_05290</name>
</gene>
<dbReference type="Gene3D" id="2.60.120.10">
    <property type="entry name" value="Jelly Rolls"/>
    <property type="match status" value="1"/>
</dbReference>
<dbReference type="InterPro" id="IPR013096">
    <property type="entry name" value="Cupin_2"/>
</dbReference>
<dbReference type="Proteomes" id="UP000076603">
    <property type="component" value="Unassembled WGS sequence"/>
</dbReference>
<keyword evidence="4" id="KW-1185">Reference proteome</keyword>
<proteinExistence type="predicted"/>
<reference evidence="3 4" key="1">
    <citation type="submission" date="2016-04" db="EMBL/GenBank/DDBJ databases">
        <title>Genome sequence of Clostridium magnum DSM 2767.</title>
        <authorList>
            <person name="Poehlein A."/>
            <person name="Uhlig R."/>
            <person name="Fischer R."/>
            <person name="Bahl H."/>
            <person name="Daniel R."/>
        </authorList>
    </citation>
    <scope>NUCLEOTIDE SEQUENCE [LARGE SCALE GENOMIC DNA]</scope>
    <source>
        <strain evidence="3 4">DSM 2767</strain>
    </source>
</reference>
<dbReference type="PATRIC" id="fig|1121326.3.peg.485"/>
<dbReference type="InterPro" id="IPR011051">
    <property type="entry name" value="RmlC_Cupin_sf"/>
</dbReference>
<dbReference type="AlphaFoldDB" id="A0A168DZM7"/>
<comment type="caution">
    <text evidence="3">The sequence shown here is derived from an EMBL/GenBank/DDBJ whole genome shotgun (WGS) entry which is preliminary data.</text>
</comment>
<dbReference type="PANTHER" id="PTHR35848:SF6">
    <property type="entry name" value="CUPIN TYPE-2 DOMAIN-CONTAINING PROTEIN"/>
    <property type="match status" value="1"/>
</dbReference>
<evidence type="ECO:0000256" key="1">
    <source>
        <dbReference type="ARBA" id="ARBA00022723"/>
    </source>
</evidence>
<dbReference type="Pfam" id="PF07883">
    <property type="entry name" value="Cupin_2"/>
    <property type="match status" value="1"/>
</dbReference>
<dbReference type="STRING" id="1121326.CLMAG_05290"/>
<protein>
    <submittedName>
        <fullName evidence="3">Cupin domain protein</fullName>
    </submittedName>
</protein>
<dbReference type="InterPro" id="IPR014710">
    <property type="entry name" value="RmlC-like_jellyroll"/>
</dbReference>
<dbReference type="EMBL" id="LWAE01000001">
    <property type="protein sequence ID" value="KZL93483.1"/>
    <property type="molecule type" value="Genomic_DNA"/>
</dbReference>
<dbReference type="RefSeq" id="WP_066617552.1">
    <property type="nucleotide sequence ID" value="NZ_FQXL01000024.1"/>
</dbReference>
<dbReference type="GO" id="GO:0046872">
    <property type="term" value="F:metal ion binding"/>
    <property type="evidence" value="ECO:0007669"/>
    <property type="project" value="UniProtKB-KW"/>
</dbReference>
<dbReference type="PANTHER" id="PTHR35848">
    <property type="entry name" value="OXALATE-BINDING PROTEIN"/>
    <property type="match status" value="1"/>
</dbReference>
<evidence type="ECO:0000313" key="4">
    <source>
        <dbReference type="Proteomes" id="UP000076603"/>
    </source>
</evidence>
<name>A0A168DZM7_9CLOT</name>
<dbReference type="InterPro" id="IPR051610">
    <property type="entry name" value="GPI/OXD"/>
</dbReference>